<name>A0A1F5XZJ0_9BACT</name>
<keyword evidence="2" id="KW-0472">Membrane</keyword>
<protein>
    <submittedName>
        <fullName evidence="3">Uncharacterized protein</fullName>
    </submittedName>
</protein>
<dbReference type="AlphaFoldDB" id="A0A1F5XZJ0"/>
<feature type="region of interest" description="Disordered" evidence="1">
    <location>
        <begin position="38"/>
        <end position="57"/>
    </location>
</feature>
<dbReference type="Proteomes" id="UP000178894">
    <property type="component" value="Unassembled WGS sequence"/>
</dbReference>
<reference evidence="3 4" key="1">
    <citation type="journal article" date="2016" name="Nat. Commun.">
        <title>Thousands of microbial genomes shed light on interconnected biogeochemical processes in an aquifer system.</title>
        <authorList>
            <person name="Anantharaman K."/>
            <person name="Brown C.T."/>
            <person name="Hug L.A."/>
            <person name="Sharon I."/>
            <person name="Castelle C.J."/>
            <person name="Probst A.J."/>
            <person name="Thomas B.C."/>
            <person name="Singh A."/>
            <person name="Wilkins M.J."/>
            <person name="Karaoz U."/>
            <person name="Brodie E.L."/>
            <person name="Williams K.H."/>
            <person name="Hubbard S.S."/>
            <person name="Banfield J.F."/>
        </authorList>
    </citation>
    <scope>NUCLEOTIDE SEQUENCE [LARGE SCALE GENOMIC DNA]</scope>
</reference>
<comment type="caution">
    <text evidence="3">The sequence shown here is derived from an EMBL/GenBank/DDBJ whole genome shotgun (WGS) entry which is preliminary data.</text>
</comment>
<dbReference type="InterPro" id="IPR019734">
    <property type="entry name" value="TPR_rpt"/>
</dbReference>
<sequence length="224" mass="25168">MPNIDRKLILTLAVSILIMFAGGYFIWNDLTSKYASPMSNATSTGNNASSTQDITIIPLPSGNQKPVPALPFPPEIKANLSEESRVMAINAIKEIIASIRENPNSESNWINLGLQRNFVGDFIGAKEAWEYASYLRPDDFIPQHNLGDLYTYSLNDYAKAEASYRKAIKLDPTQLIVYQKLYELYRFKVKDNAKAIAVLEEGISKNPATSLWLEKILDEFKQSI</sequence>
<evidence type="ECO:0000313" key="4">
    <source>
        <dbReference type="Proteomes" id="UP000178894"/>
    </source>
</evidence>
<dbReference type="STRING" id="1798364.A3G54_00845"/>
<evidence type="ECO:0000313" key="3">
    <source>
        <dbReference type="EMBL" id="OGF93279.1"/>
    </source>
</evidence>
<keyword evidence="2" id="KW-0812">Transmembrane</keyword>
<dbReference type="Pfam" id="PF13181">
    <property type="entry name" value="TPR_8"/>
    <property type="match status" value="1"/>
</dbReference>
<feature type="transmembrane region" description="Helical" evidence="2">
    <location>
        <begin position="7"/>
        <end position="27"/>
    </location>
</feature>
<gene>
    <name evidence="3" type="ORF">A3G54_00845</name>
</gene>
<organism evidence="3 4">
    <name type="scientific">Candidatus Giovannonibacteria bacterium RIFCSPLOWO2_12_FULL_44_15</name>
    <dbReference type="NCBI Taxonomy" id="1798364"/>
    <lineage>
        <taxon>Bacteria</taxon>
        <taxon>Candidatus Giovannoniibacteriota</taxon>
    </lineage>
</organism>
<keyword evidence="2" id="KW-1133">Transmembrane helix</keyword>
<evidence type="ECO:0000256" key="2">
    <source>
        <dbReference type="SAM" id="Phobius"/>
    </source>
</evidence>
<proteinExistence type="predicted"/>
<dbReference type="EMBL" id="MFIQ01000025">
    <property type="protein sequence ID" value="OGF93279.1"/>
    <property type="molecule type" value="Genomic_DNA"/>
</dbReference>
<dbReference type="Gene3D" id="1.25.40.10">
    <property type="entry name" value="Tetratricopeptide repeat domain"/>
    <property type="match status" value="1"/>
</dbReference>
<dbReference type="SUPFAM" id="SSF48452">
    <property type="entry name" value="TPR-like"/>
    <property type="match status" value="1"/>
</dbReference>
<accession>A0A1F5XZJ0</accession>
<evidence type="ECO:0000256" key="1">
    <source>
        <dbReference type="SAM" id="MobiDB-lite"/>
    </source>
</evidence>
<feature type="compositionally biased region" description="Low complexity" evidence="1">
    <location>
        <begin position="39"/>
        <end position="51"/>
    </location>
</feature>
<dbReference type="InterPro" id="IPR011990">
    <property type="entry name" value="TPR-like_helical_dom_sf"/>
</dbReference>